<dbReference type="EMBL" id="CP004005">
    <property type="protein sequence ID" value="AGH16489.1"/>
    <property type="molecule type" value="Genomic_DNA"/>
</dbReference>
<dbReference type="InterPro" id="IPR020929">
    <property type="entry name" value="Ribosomal_uL5_CS"/>
</dbReference>
<dbReference type="Pfam" id="PF00673">
    <property type="entry name" value="Ribosomal_L5_C"/>
    <property type="match status" value="1"/>
</dbReference>
<accession>A0ABM5NE22</accession>
<evidence type="ECO:0000256" key="1">
    <source>
        <dbReference type="ARBA" id="ARBA00008553"/>
    </source>
</evidence>
<dbReference type="InterPro" id="IPR031309">
    <property type="entry name" value="Ribosomal_uL5_C"/>
</dbReference>
<evidence type="ECO:0000256" key="2">
    <source>
        <dbReference type="ARBA" id="ARBA00022730"/>
    </source>
</evidence>
<feature type="domain" description="Large ribosomal subunit protein uL5 N-terminal" evidence="8">
    <location>
        <begin position="30"/>
        <end position="86"/>
    </location>
</feature>
<evidence type="ECO:0000256" key="4">
    <source>
        <dbReference type="ARBA" id="ARBA00022980"/>
    </source>
</evidence>
<keyword evidence="5 6" id="KW-0687">Ribonucleoprotein</keyword>
<dbReference type="InterPro" id="IPR002132">
    <property type="entry name" value="Ribosomal_uL5"/>
</dbReference>
<dbReference type="InterPro" id="IPR022803">
    <property type="entry name" value="Ribosomal_uL5_dom_sf"/>
</dbReference>
<evidence type="ECO:0000259" key="9">
    <source>
        <dbReference type="Pfam" id="PF00673"/>
    </source>
</evidence>
<dbReference type="GO" id="GO:0005840">
    <property type="term" value="C:ribosome"/>
    <property type="evidence" value="ECO:0007669"/>
    <property type="project" value="UniProtKB-KW"/>
</dbReference>
<reference evidence="10 11" key="1">
    <citation type="journal article" date="2013" name="Genome Announc.">
        <title>Complete Genome Sequence of a Chinese Strain of 'Candidatus Liberibacter asiaticus'.</title>
        <authorList>
            <person name="Lin H."/>
            <person name="Han C.S."/>
            <person name="Liu B."/>
            <person name="Lou B."/>
            <person name="Bai X."/>
            <person name="Deng C."/>
            <person name="Civerolo E.L."/>
            <person name="Gupta G."/>
        </authorList>
    </citation>
    <scope>NUCLEOTIDE SEQUENCE [LARGE SCALE GENOMIC DNA]</scope>
    <source>
        <strain evidence="11">gxpsy</strain>
    </source>
</reference>
<gene>
    <name evidence="6" type="primary">rplE</name>
    <name evidence="10" type="ORF">WSI_00585</name>
</gene>
<dbReference type="PROSITE" id="PS00358">
    <property type="entry name" value="RIBOSOMAL_L5"/>
    <property type="match status" value="1"/>
</dbReference>
<dbReference type="RefSeq" id="WP_012778469.1">
    <property type="nucleotide sequence ID" value="NC_020549.1"/>
</dbReference>
<name>A0ABM5NE22_LIBAS</name>
<dbReference type="PANTHER" id="PTHR11994">
    <property type="entry name" value="60S RIBOSOMAL PROTEIN L11-RELATED"/>
    <property type="match status" value="1"/>
</dbReference>
<evidence type="ECO:0000256" key="6">
    <source>
        <dbReference type="HAMAP-Rule" id="MF_01333"/>
    </source>
</evidence>
<organism evidence="10 11">
    <name type="scientific">Candidatus Liberibacter asiaticus str. gxpsy</name>
    <dbReference type="NCBI Taxonomy" id="1174529"/>
    <lineage>
        <taxon>Bacteria</taxon>
        <taxon>Pseudomonadati</taxon>
        <taxon>Pseudomonadota</taxon>
        <taxon>Alphaproteobacteria</taxon>
        <taxon>Hyphomicrobiales</taxon>
        <taxon>Rhizobiaceae</taxon>
        <taxon>Liberibacter</taxon>
    </lineage>
</organism>
<keyword evidence="6" id="KW-0820">tRNA-binding</keyword>
<comment type="subunit">
    <text evidence="6">Part of the 50S ribosomal subunit; part of the 5S rRNA/L5/L18/L25 subcomplex. Contacts the 5S rRNA and the P site tRNA. Forms a bridge to the 30S subunit in the 70S ribosome.</text>
</comment>
<dbReference type="Pfam" id="PF00281">
    <property type="entry name" value="Ribosomal_L5"/>
    <property type="match status" value="1"/>
</dbReference>
<dbReference type="GeneID" id="93076488"/>
<keyword evidence="11" id="KW-1185">Reference proteome</keyword>
<dbReference type="Gene3D" id="3.30.1440.10">
    <property type="match status" value="1"/>
</dbReference>
<protein>
    <recommendedName>
        <fullName evidence="6">Large ribosomal subunit protein uL5</fullName>
    </recommendedName>
</protein>
<evidence type="ECO:0000256" key="7">
    <source>
        <dbReference type="RuleBase" id="RU003930"/>
    </source>
</evidence>
<evidence type="ECO:0000313" key="10">
    <source>
        <dbReference type="EMBL" id="AGH16489.1"/>
    </source>
</evidence>
<proteinExistence type="inferred from homology"/>
<dbReference type="SUPFAM" id="SSF55282">
    <property type="entry name" value="RL5-like"/>
    <property type="match status" value="1"/>
</dbReference>
<keyword evidence="4 6" id="KW-0689">Ribosomal protein</keyword>
<evidence type="ECO:0000313" key="11">
    <source>
        <dbReference type="Proteomes" id="UP000011820"/>
    </source>
</evidence>
<feature type="domain" description="Large ribosomal subunit protein uL5 C-terminal" evidence="9">
    <location>
        <begin position="90"/>
        <end position="183"/>
    </location>
</feature>
<dbReference type="HAMAP" id="MF_01333_B">
    <property type="entry name" value="Ribosomal_uL5_B"/>
    <property type="match status" value="1"/>
</dbReference>
<keyword evidence="3 6" id="KW-0694">RNA-binding</keyword>
<evidence type="ECO:0000256" key="3">
    <source>
        <dbReference type="ARBA" id="ARBA00022884"/>
    </source>
</evidence>
<dbReference type="InterPro" id="IPR020930">
    <property type="entry name" value="Ribosomal_uL5_bac-type"/>
</dbReference>
<dbReference type="InterPro" id="IPR031310">
    <property type="entry name" value="Ribosomal_uL5_N"/>
</dbReference>
<dbReference type="Proteomes" id="UP000011820">
    <property type="component" value="Chromosome"/>
</dbReference>
<sequence length="185" mass="21003">MVDCKYEPRLKKEYCLRIREAMQQEFSYKNVMQIPKIEKVVVNMGVGESIADSKKAESAAADLALITGQKPVITRARRSIAGFKLRTGMPIGTKVTLRGTNMYDFLDRLINMGMPRIRDFHGLNSRSFDGSGNFSFGIREHIVFPEINYDKVDCVLGMDISICTTTRSDREAKYLLTLFGFPFPK</sequence>
<dbReference type="PIRSF" id="PIRSF002161">
    <property type="entry name" value="Ribosomal_L5"/>
    <property type="match status" value="1"/>
</dbReference>
<comment type="function">
    <text evidence="6">This is 1 of the proteins that bind and probably mediate the attachment of the 5S RNA into the large ribosomal subunit, where it forms part of the central protuberance. In the 70S ribosome it contacts protein S13 of the 30S subunit (bridge B1b), connecting the 2 subunits; this bridge is implicated in subunit movement. Contacts the P site tRNA; the 5S rRNA and some of its associated proteins might help stabilize positioning of ribosome-bound tRNAs.</text>
</comment>
<comment type="similarity">
    <text evidence="1 6 7">Belongs to the universal ribosomal protein uL5 family.</text>
</comment>
<dbReference type="NCBIfam" id="NF000585">
    <property type="entry name" value="PRK00010.1"/>
    <property type="match status" value="1"/>
</dbReference>
<keyword evidence="2 6" id="KW-0699">rRNA-binding</keyword>
<evidence type="ECO:0000256" key="5">
    <source>
        <dbReference type="ARBA" id="ARBA00023274"/>
    </source>
</evidence>
<evidence type="ECO:0000259" key="8">
    <source>
        <dbReference type="Pfam" id="PF00281"/>
    </source>
</evidence>